<comment type="cofactor">
    <cofactor evidence="1 11">
        <name>heme</name>
        <dbReference type="ChEBI" id="CHEBI:30413"/>
    </cofactor>
</comment>
<evidence type="ECO:0000256" key="9">
    <source>
        <dbReference type="ARBA" id="ARBA00023004"/>
    </source>
</evidence>
<evidence type="ECO:0000256" key="10">
    <source>
        <dbReference type="ARBA" id="ARBA00023033"/>
    </source>
</evidence>
<dbReference type="InterPro" id="IPR036396">
    <property type="entry name" value="Cyt_P450_sf"/>
</dbReference>
<evidence type="ECO:0000256" key="4">
    <source>
        <dbReference type="ARBA" id="ARBA00004406"/>
    </source>
</evidence>
<dbReference type="SUPFAM" id="SSF48264">
    <property type="entry name" value="Cytochrome P450"/>
    <property type="match status" value="1"/>
</dbReference>
<feature type="binding site" description="axial binding residue" evidence="11">
    <location>
        <position position="463"/>
    </location>
    <ligand>
        <name>heme</name>
        <dbReference type="ChEBI" id="CHEBI:30413"/>
    </ligand>
    <ligandPart>
        <name>Fe</name>
        <dbReference type="ChEBI" id="CHEBI:18248"/>
    </ligandPart>
</feature>
<dbReference type="GO" id="GO:0016705">
    <property type="term" value="F:oxidoreductase activity, acting on paired donors, with incorporation or reduction of molecular oxygen"/>
    <property type="evidence" value="ECO:0007669"/>
    <property type="project" value="InterPro"/>
</dbReference>
<evidence type="ECO:0000313" key="14">
    <source>
        <dbReference type="Proteomes" id="UP000639338"/>
    </source>
</evidence>
<keyword evidence="8 12" id="KW-0560">Oxidoreductase</keyword>
<evidence type="ECO:0000256" key="1">
    <source>
        <dbReference type="ARBA" id="ARBA00001971"/>
    </source>
</evidence>
<dbReference type="AlphaFoldDB" id="A0A834XS14"/>
<name>A0A834XS14_APHGI</name>
<dbReference type="InterPro" id="IPR017972">
    <property type="entry name" value="Cyt_P450_CS"/>
</dbReference>
<dbReference type="EMBL" id="JACMRX010000003">
    <property type="protein sequence ID" value="KAF7992383.1"/>
    <property type="molecule type" value="Genomic_DNA"/>
</dbReference>
<evidence type="ECO:0000313" key="13">
    <source>
        <dbReference type="EMBL" id="KAF7992383.1"/>
    </source>
</evidence>
<evidence type="ECO:0000256" key="11">
    <source>
        <dbReference type="PIRSR" id="PIRSR602403-1"/>
    </source>
</evidence>
<dbReference type="InterPro" id="IPR002403">
    <property type="entry name" value="Cyt_P450_E_grp-IV"/>
</dbReference>
<dbReference type="PANTHER" id="PTHR24279:SF120">
    <property type="entry name" value="CYTOCHROME P450"/>
    <property type="match status" value="1"/>
</dbReference>
<dbReference type="Gene3D" id="1.10.630.10">
    <property type="entry name" value="Cytochrome P450"/>
    <property type="match status" value="1"/>
</dbReference>
<proteinExistence type="inferred from homology"/>
<keyword evidence="10 12" id="KW-0503">Monooxygenase</keyword>
<dbReference type="Pfam" id="PF00067">
    <property type="entry name" value="p450"/>
    <property type="match status" value="1"/>
</dbReference>
<dbReference type="GO" id="GO:0004497">
    <property type="term" value="F:monooxygenase activity"/>
    <property type="evidence" value="ECO:0007669"/>
    <property type="project" value="UniProtKB-KW"/>
</dbReference>
<evidence type="ECO:0000256" key="2">
    <source>
        <dbReference type="ARBA" id="ARBA00003690"/>
    </source>
</evidence>
<dbReference type="GO" id="GO:0020037">
    <property type="term" value="F:heme binding"/>
    <property type="evidence" value="ECO:0007669"/>
    <property type="project" value="InterPro"/>
</dbReference>
<organism evidence="13 14">
    <name type="scientific">Aphidius gifuensis</name>
    <name type="common">Parasitoid wasp</name>
    <dbReference type="NCBI Taxonomy" id="684658"/>
    <lineage>
        <taxon>Eukaryota</taxon>
        <taxon>Metazoa</taxon>
        <taxon>Ecdysozoa</taxon>
        <taxon>Arthropoda</taxon>
        <taxon>Hexapoda</taxon>
        <taxon>Insecta</taxon>
        <taxon>Pterygota</taxon>
        <taxon>Neoptera</taxon>
        <taxon>Endopterygota</taxon>
        <taxon>Hymenoptera</taxon>
        <taxon>Apocrita</taxon>
        <taxon>Ichneumonoidea</taxon>
        <taxon>Braconidae</taxon>
        <taxon>Aphidiinae</taxon>
        <taxon>Aphidius</taxon>
    </lineage>
</organism>
<comment type="similarity">
    <text evidence="5 12">Belongs to the cytochrome P450 family.</text>
</comment>
<evidence type="ECO:0000256" key="12">
    <source>
        <dbReference type="RuleBase" id="RU000461"/>
    </source>
</evidence>
<dbReference type="CDD" id="cd11054">
    <property type="entry name" value="CYP24A1-like"/>
    <property type="match status" value="1"/>
</dbReference>
<evidence type="ECO:0000256" key="6">
    <source>
        <dbReference type="ARBA" id="ARBA00022617"/>
    </source>
</evidence>
<comment type="subcellular location">
    <subcellularLocation>
        <location evidence="4">Endoplasmic reticulum membrane</location>
        <topology evidence="4">Peripheral membrane protein</topology>
    </subcellularLocation>
    <subcellularLocation>
        <location evidence="3">Microsome membrane</location>
        <topology evidence="3">Peripheral membrane protein</topology>
    </subcellularLocation>
</comment>
<dbReference type="InterPro" id="IPR001128">
    <property type="entry name" value="Cyt_P450"/>
</dbReference>
<sequence length="515" mass="59466">MNQPRSSSALAPRQAVVMSSESAESLLTPSIISRVNKVVLQQSQTPEIMTDKLPLPFEDIPGPAVLRLIEKYWKYVPILGTQLVCSLLLNTFTVGRLTWNKNVTPLKYLFNEYGPVVKINEHIAQVFKQEGQLPTRSGIDILQHYRINHRQYKFPGPMSMQGADWRDAKVKLDKLFSMHLLKYFDKLDKVSEELTSRIRIIRNRQDEVPDDFNKYLLRWSMECFLDSSGLNPSSEPSKIIAALFEAHYYLSKCETGFQVWRFINTPFSKKLFRACDVIDEIIGKFIRQAQNKFQSRSATKFLEPSSETNEGFPILEKLLADQQMHPDDLSTLLMDFILLGVQAVIQRKLYDEITGVLSSTNSSVVDDETLQQMPYLTACLQESLRLRPSFPYITRLLSKTITLHGYTIPKDTYLIMANQISSRREDNFDEAEKFIPERWLNSEKLGVQEPWSCLPFGHGVRSCLGKQMAETEIKLLTAKLVQNFKIEYDYADINNKFMMVNVPNKPLRFRFVDRD</sequence>
<keyword evidence="6 11" id="KW-0349">Heme</keyword>
<dbReference type="GO" id="GO:0005789">
    <property type="term" value="C:endoplasmic reticulum membrane"/>
    <property type="evidence" value="ECO:0007669"/>
    <property type="project" value="UniProtKB-SubCell"/>
</dbReference>
<accession>A0A834XS14</accession>
<evidence type="ECO:0000256" key="7">
    <source>
        <dbReference type="ARBA" id="ARBA00022723"/>
    </source>
</evidence>
<dbReference type="OrthoDB" id="3945418at2759"/>
<keyword evidence="9 11" id="KW-0408">Iron</keyword>
<dbReference type="PRINTS" id="PR00385">
    <property type="entry name" value="P450"/>
</dbReference>
<gene>
    <name evidence="13" type="ORF">HCN44_001708</name>
</gene>
<protein>
    <recommendedName>
        <fullName evidence="15">Cytochrome P450</fullName>
    </recommendedName>
</protein>
<dbReference type="Proteomes" id="UP000639338">
    <property type="component" value="Unassembled WGS sequence"/>
</dbReference>
<evidence type="ECO:0000256" key="8">
    <source>
        <dbReference type="ARBA" id="ARBA00023002"/>
    </source>
</evidence>
<comment type="function">
    <text evidence="2">May be involved in the metabolism of insect hormones and in the breakdown of synthetic insecticides.</text>
</comment>
<dbReference type="PRINTS" id="PR00465">
    <property type="entry name" value="EP450IV"/>
</dbReference>
<dbReference type="GO" id="GO:0005506">
    <property type="term" value="F:iron ion binding"/>
    <property type="evidence" value="ECO:0007669"/>
    <property type="project" value="InterPro"/>
</dbReference>
<evidence type="ECO:0008006" key="15">
    <source>
        <dbReference type="Google" id="ProtNLM"/>
    </source>
</evidence>
<keyword evidence="14" id="KW-1185">Reference proteome</keyword>
<keyword evidence="7 11" id="KW-0479">Metal-binding</keyword>
<comment type="caution">
    <text evidence="13">The sequence shown here is derived from an EMBL/GenBank/DDBJ whole genome shotgun (WGS) entry which is preliminary data.</text>
</comment>
<dbReference type="PANTHER" id="PTHR24279">
    <property type="entry name" value="CYTOCHROME P450"/>
    <property type="match status" value="1"/>
</dbReference>
<evidence type="ECO:0000256" key="5">
    <source>
        <dbReference type="ARBA" id="ARBA00010617"/>
    </source>
</evidence>
<reference evidence="13 14" key="1">
    <citation type="submission" date="2020-08" db="EMBL/GenBank/DDBJ databases">
        <title>Aphidius gifuensis genome sequencing and assembly.</title>
        <authorList>
            <person name="Du Z."/>
        </authorList>
    </citation>
    <scope>NUCLEOTIDE SEQUENCE [LARGE SCALE GENOMIC DNA]</scope>
    <source>
        <strain evidence="13">YNYX2018</strain>
        <tissue evidence="13">Adults</tissue>
    </source>
</reference>
<dbReference type="PROSITE" id="PS00086">
    <property type="entry name" value="CYTOCHROME_P450"/>
    <property type="match status" value="1"/>
</dbReference>
<evidence type="ECO:0000256" key="3">
    <source>
        <dbReference type="ARBA" id="ARBA00004174"/>
    </source>
</evidence>
<dbReference type="InterPro" id="IPR050479">
    <property type="entry name" value="CYP11_CYP27_families"/>
</dbReference>